<keyword evidence="2" id="KW-0732">Signal</keyword>
<proteinExistence type="predicted"/>
<dbReference type="SUPFAM" id="SSF69318">
    <property type="entry name" value="Integrin alpha N-terminal domain"/>
    <property type="match status" value="1"/>
</dbReference>
<dbReference type="RefSeq" id="WP_015068220.1">
    <property type="nucleotide sequence ID" value="NZ_CP013928.1"/>
</dbReference>
<organism evidence="3 4">
    <name type="scientific">Alteromonas mediterranea</name>
    <dbReference type="NCBI Taxonomy" id="314275"/>
    <lineage>
        <taxon>Bacteria</taxon>
        <taxon>Pseudomonadati</taxon>
        <taxon>Pseudomonadota</taxon>
        <taxon>Gammaproteobacteria</taxon>
        <taxon>Alteromonadales</taxon>
        <taxon>Alteromonadaceae</taxon>
        <taxon>Alteromonas/Salinimonas group</taxon>
        <taxon>Alteromonas</taxon>
    </lineage>
</organism>
<dbReference type="EMBL" id="CP013928">
    <property type="protein sequence ID" value="AMJ79956.1"/>
    <property type="molecule type" value="Genomic_DNA"/>
</dbReference>
<dbReference type="AlphaFoldDB" id="A0AAC9AE67"/>
<feature type="region of interest" description="Disordered" evidence="1">
    <location>
        <begin position="521"/>
        <end position="546"/>
    </location>
</feature>
<accession>A0AAC9AE67</accession>
<feature type="signal peptide" evidence="2">
    <location>
        <begin position="1"/>
        <end position="22"/>
    </location>
</feature>
<evidence type="ECO:0000256" key="1">
    <source>
        <dbReference type="SAM" id="MobiDB-lite"/>
    </source>
</evidence>
<evidence type="ECO:0000313" key="4">
    <source>
        <dbReference type="Proteomes" id="UP000061468"/>
    </source>
</evidence>
<reference evidence="3 4" key="1">
    <citation type="submission" date="2015-12" db="EMBL/GenBank/DDBJ databases">
        <title>Intraspecies pangenome expansion in the marine bacterium Alteromonas.</title>
        <authorList>
            <person name="Lopez-Perez M."/>
            <person name="Rodriguez-Valera F."/>
        </authorList>
    </citation>
    <scope>NUCLEOTIDE SEQUENCE [LARGE SCALE GENOMIC DNA]</scope>
    <source>
        <strain evidence="3 4">UM8</strain>
    </source>
</reference>
<dbReference type="InterPro" id="IPR028994">
    <property type="entry name" value="Integrin_alpha_N"/>
</dbReference>
<feature type="region of interest" description="Disordered" evidence="1">
    <location>
        <begin position="465"/>
        <end position="493"/>
    </location>
</feature>
<sequence>MKFKHSLIALTLSGMISAPLLANPIEDIILNSEHVLIGKDETADGLGGVATYVMTESGLISQGYAINTTSSGSFTITSDADTTTITTDAFDSLSYIFVDVFSEEARNGWGDSVIDQLEQAYLQGLVDQYQQYDSRTGIEAIEISNYNEDDGSVNLQTTRFNTLIIPENVVENIEGGWEGPTEIIVASTSEPTESNLVVVEKSSLINIDDFREKQWVLPFYANIDFYYGSQLSIASDISGDISSGVGQSEVLSIPFAINYSENIINVATDAYTYEYLPYAQNGDDIEVLVKAYEDGELVYLSTNFLVQKKDNTSNFTKHLTTTFPFIQLAYINGREKFRYDENGRLECGISVWGYVFNKNSVLNRGITCDEESEVITTGDDRWTWSVDEKNQVHQNFEADTYTRKRTWVPLATDENGFTRVLEYSNLKADWDSDGTIEEDGYLIHPRINLVKLEDLSQYEEIYTNSGFQGDYDGDGVNDSNDNDDDNDGMSDYYENKYSLNHLDASDASDDNDADGLTNLQEFRAGTDPSGRDSDNDGVPDGLDSDPLDASVSATSRIFQARHFDDVDGDYFWDWYVATEYEDGYEVVIRSGKDDEVLQTLFWNQDYTNAQIVHLDDMNGDGVKELGLFGFVDFVGENDSLKKAQLFVKDPTTGNRVVVHNWPGNWSDVKFLLATDSDNDGVIDVAIQGKFKEGNRPQLFVKNAVTGEKQALHSYPSIYSNTEYNWFEDFDGDGTQDISMIGQKSNGKIQVRISSGKNGANLGVYNYPANYSDFTWRYAGDINADGNRDYGLLGKRLDDGRVQFFTKSGVSQSGTLGIYTWPEMTNFELFRVRDLTGDDQREFALVGFRESSSRYQMIVKDGRDRGNTLTTAGWPDNWDEVSFVYLGDIDGDTELSTEIGLVGRHKTNGSWQMSLRSTTGANLGQVDLGTEWDSKPSLDYSVDNGTLRLFVFGEASGVSTSKMISFSPEN</sequence>
<feature type="chain" id="PRO_5042051675" description="VCBS repeat-containing protein" evidence="2">
    <location>
        <begin position="23"/>
        <end position="969"/>
    </location>
</feature>
<evidence type="ECO:0000256" key="2">
    <source>
        <dbReference type="SAM" id="SignalP"/>
    </source>
</evidence>
<name>A0AAC9AE67_9ALTE</name>
<gene>
    <name evidence="3" type="ORF">AV942_17520</name>
</gene>
<evidence type="ECO:0008006" key="5">
    <source>
        <dbReference type="Google" id="ProtNLM"/>
    </source>
</evidence>
<feature type="compositionally biased region" description="Acidic residues" evidence="1">
    <location>
        <begin position="471"/>
        <end position="488"/>
    </location>
</feature>
<protein>
    <recommendedName>
        <fullName evidence="5">VCBS repeat-containing protein</fullName>
    </recommendedName>
</protein>
<evidence type="ECO:0000313" key="3">
    <source>
        <dbReference type="EMBL" id="AMJ79956.1"/>
    </source>
</evidence>
<dbReference type="Proteomes" id="UP000061468">
    <property type="component" value="Chromosome"/>
</dbReference>